<evidence type="ECO:0000256" key="1">
    <source>
        <dbReference type="SAM" id="SignalP"/>
    </source>
</evidence>
<accession>A0A8J3PTR0</accession>
<organism evidence="2 3">
    <name type="scientific">Planotetraspora kaengkrachanensis</name>
    <dbReference type="NCBI Taxonomy" id="575193"/>
    <lineage>
        <taxon>Bacteria</taxon>
        <taxon>Bacillati</taxon>
        <taxon>Actinomycetota</taxon>
        <taxon>Actinomycetes</taxon>
        <taxon>Streptosporangiales</taxon>
        <taxon>Streptosporangiaceae</taxon>
        <taxon>Planotetraspora</taxon>
    </lineage>
</organism>
<keyword evidence="3" id="KW-1185">Reference proteome</keyword>
<dbReference type="Proteomes" id="UP000630097">
    <property type="component" value="Unassembled WGS sequence"/>
</dbReference>
<evidence type="ECO:0000313" key="3">
    <source>
        <dbReference type="Proteomes" id="UP000630097"/>
    </source>
</evidence>
<proteinExistence type="predicted"/>
<name>A0A8J3PTR0_9ACTN</name>
<feature type="signal peptide" evidence="1">
    <location>
        <begin position="1"/>
        <end position="20"/>
    </location>
</feature>
<dbReference type="AlphaFoldDB" id="A0A8J3PTR0"/>
<sequence length="136" mass="14273">MRPPLALMALVALTALSGCGSDTTAEDAPSGAPSVVVASIASVTGLPPMPDEATQAKYIAALKAIDPEIVGDQDETEIVNHGRDQCVSVKDWPKEQAKLVGLTAKRFKTPDHPDGFGAAKNKLILAAVRKHLCPDY</sequence>
<gene>
    <name evidence="2" type="ORF">Pka01_39730</name>
</gene>
<comment type="caution">
    <text evidence="2">The sequence shown here is derived from an EMBL/GenBank/DDBJ whole genome shotgun (WGS) entry which is preliminary data.</text>
</comment>
<dbReference type="RefSeq" id="WP_203884245.1">
    <property type="nucleotide sequence ID" value="NZ_BAABHH010000033.1"/>
</dbReference>
<dbReference type="PROSITE" id="PS51257">
    <property type="entry name" value="PROKAR_LIPOPROTEIN"/>
    <property type="match status" value="1"/>
</dbReference>
<keyword evidence="1" id="KW-0732">Signal</keyword>
<evidence type="ECO:0000313" key="2">
    <source>
        <dbReference type="EMBL" id="GIG80846.1"/>
    </source>
</evidence>
<feature type="chain" id="PRO_5039145645" description="DUF732 domain-containing protein" evidence="1">
    <location>
        <begin position="21"/>
        <end position="136"/>
    </location>
</feature>
<protein>
    <recommendedName>
        <fullName evidence="4">DUF732 domain-containing protein</fullName>
    </recommendedName>
</protein>
<evidence type="ECO:0008006" key="4">
    <source>
        <dbReference type="Google" id="ProtNLM"/>
    </source>
</evidence>
<dbReference type="EMBL" id="BONV01000017">
    <property type="protein sequence ID" value="GIG80846.1"/>
    <property type="molecule type" value="Genomic_DNA"/>
</dbReference>
<reference evidence="2 3" key="1">
    <citation type="submission" date="2021-01" db="EMBL/GenBank/DDBJ databases">
        <title>Whole genome shotgun sequence of Planotetraspora kaengkrachanensis NBRC 104272.</title>
        <authorList>
            <person name="Komaki H."/>
            <person name="Tamura T."/>
        </authorList>
    </citation>
    <scope>NUCLEOTIDE SEQUENCE [LARGE SCALE GENOMIC DNA]</scope>
    <source>
        <strain evidence="2 3">NBRC 104272</strain>
    </source>
</reference>